<gene>
    <name evidence="2" type="ORF">TWF718_011207</name>
</gene>
<keyword evidence="1" id="KW-0732">Signal</keyword>
<evidence type="ECO:0000256" key="1">
    <source>
        <dbReference type="SAM" id="SignalP"/>
    </source>
</evidence>
<feature type="chain" id="PRO_5042944777" evidence="1">
    <location>
        <begin position="19"/>
        <end position="205"/>
    </location>
</feature>
<name>A0AAN8MGZ9_9PEZI</name>
<dbReference type="Proteomes" id="UP001313282">
    <property type="component" value="Unassembled WGS sequence"/>
</dbReference>
<organism evidence="2 3">
    <name type="scientific">Orbilia javanica</name>
    <dbReference type="NCBI Taxonomy" id="47235"/>
    <lineage>
        <taxon>Eukaryota</taxon>
        <taxon>Fungi</taxon>
        <taxon>Dikarya</taxon>
        <taxon>Ascomycota</taxon>
        <taxon>Pezizomycotina</taxon>
        <taxon>Orbiliomycetes</taxon>
        <taxon>Orbiliales</taxon>
        <taxon>Orbiliaceae</taxon>
        <taxon>Orbilia</taxon>
    </lineage>
</organism>
<feature type="signal peptide" evidence="1">
    <location>
        <begin position="1"/>
        <end position="18"/>
    </location>
</feature>
<evidence type="ECO:0000313" key="2">
    <source>
        <dbReference type="EMBL" id="KAK6333394.1"/>
    </source>
</evidence>
<sequence>MKFLSVVLGASFLVGALALSRSGNTLEIQDSNSPKRGNIEKISQVTKSRKQKNSNPKSRIDTFTVPRSCSNQRWYCEDNDRCRYCNGVCKIKNGDDYGKCVDVPQPPSCSKTVQYCENFIQCADCNGICQIEDGEETGICVDKPKKCTDLYTDCKTSDDCGFCGGTCDILAGESFGLCIDKEEELLEDLDVAQSSRDRIVIVITE</sequence>
<dbReference type="EMBL" id="JAVHNR010000009">
    <property type="protein sequence ID" value="KAK6333394.1"/>
    <property type="molecule type" value="Genomic_DNA"/>
</dbReference>
<proteinExistence type="predicted"/>
<evidence type="ECO:0000313" key="3">
    <source>
        <dbReference type="Proteomes" id="UP001313282"/>
    </source>
</evidence>
<comment type="caution">
    <text evidence="2">The sequence shown here is derived from an EMBL/GenBank/DDBJ whole genome shotgun (WGS) entry which is preliminary data.</text>
</comment>
<dbReference type="AlphaFoldDB" id="A0AAN8MGZ9"/>
<protein>
    <submittedName>
        <fullName evidence="2">Uncharacterized protein</fullName>
    </submittedName>
</protein>
<keyword evidence="3" id="KW-1185">Reference proteome</keyword>
<reference evidence="2 3" key="1">
    <citation type="submission" date="2019-10" db="EMBL/GenBank/DDBJ databases">
        <authorList>
            <person name="Palmer J.M."/>
        </authorList>
    </citation>
    <scope>NUCLEOTIDE SEQUENCE [LARGE SCALE GENOMIC DNA]</scope>
    <source>
        <strain evidence="2 3">TWF718</strain>
    </source>
</reference>
<accession>A0AAN8MGZ9</accession>